<dbReference type="InterPro" id="IPR011009">
    <property type="entry name" value="Kinase-like_dom_sf"/>
</dbReference>
<dbReference type="SUPFAM" id="SSF56112">
    <property type="entry name" value="Protein kinase-like (PK-like)"/>
    <property type="match status" value="1"/>
</dbReference>
<dbReference type="PANTHER" id="PTHR22984:SF25">
    <property type="entry name" value="PROTEIN KINASE DOMAIN-CONTAINING PROTEIN"/>
    <property type="match status" value="1"/>
</dbReference>
<evidence type="ECO:0000256" key="10">
    <source>
        <dbReference type="ARBA" id="ARBA00047899"/>
    </source>
</evidence>
<comment type="catalytic activity">
    <reaction evidence="11">
        <text>L-seryl-[protein] + ATP = O-phospho-L-seryl-[protein] + ADP + H(+)</text>
        <dbReference type="Rhea" id="RHEA:17989"/>
        <dbReference type="Rhea" id="RHEA-COMP:9863"/>
        <dbReference type="Rhea" id="RHEA-COMP:11604"/>
        <dbReference type="ChEBI" id="CHEBI:15378"/>
        <dbReference type="ChEBI" id="CHEBI:29999"/>
        <dbReference type="ChEBI" id="CHEBI:30616"/>
        <dbReference type="ChEBI" id="CHEBI:83421"/>
        <dbReference type="ChEBI" id="CHEBI:456216"/>
        <dbReference type="EC" id="2.7.11.1"/>
    </reaction>
</comment>
<keyword evidence="4" id="KW-0723">Serine/threonine-protein kinase</keyword>
<keyword evidence="9" id="KW-1035">Host cytoplasm</keyword>
<dbReference type="PROSITE" id="PS50011">
    <property type="entry name" value="PROTEIN_KINASE_DOM"/>
    <property type="match status" value="1"/>
</dbReference>
<keyword evidence="6" id="KW-0547">Nucleotide-binding</keyword>
<evidence type="ECO:0000256" key="5">
    <source>
        <dbReference type="ARBA" id="ARBA00022679"/>
    </source>
</evidence>
<dbReference type="Pfam" id="PF00069">
    <property type="entry name" value="Pkinase"/>
    <property type="match status" value="1"/>
</dbReference>
<evidence type="ECO:0000256" key="8">
    <source>
        <dbReference type="ARBA" id="ARBA00022840"/>
    </source>
</evidence>
<dbReference type="InterPro" id="IPR008271">
    <property type="entry name" value="Ser/Thr_kinase_AS"/>
</dbReference>
<evidence type="ECO:0000256" key="4">
    <source>
        <dbReference type="ARBA" id="ARBA00022527"/>
    </source>
</evidence>
<feature type="domain" description="Protein kinase" evidence="12">
    <location>
        <begin position="1"/>
        <end position="105"/>
    </location>
</feature>
<dbReference type="PROSITE" id="PS00108">
    <property type="entry name" value="PROTEIN_KINASE_ST"/>
    <property type="match status" value="1"/>
</dbReference>
<dbReference type="GO" id="GO:0005524">
    <property type="term" value="F:ATP binding"/>
    <property type="evidence" value="ECO:0007669"/>
    <property type="project" value="UniProtKB-KW"/>
</dbReference>
<keyword evidence="5" id="KW-0808">Transferase</keyword>
<dbReference type="Gene3D" id="1.10.510.10">
    <property type="entry name" value="Transferase(Phosphotransferase) domain 1"/>
    <property type="match status" value="1"/>
</dbReference>
<comment type="subcellular location">
    <subcellularLocation>
        <location evidence="1">Host cytoplasm</location>
    </subcellularLocation>
</comment>
<evidence type="ECO:0000256" key="3">
    <source>
        <dbReference type="ARBA" id="ARBA00016885"/>
    </source>
</evidence>
<name>A0A7R8ZLS2_9CRUS</name>
<dbReference type="PANTHER" id="PTHR22984">
    <property type="entry name" value="SERINE/THREONINE-PROTEIN KINASE PIM"/>
    <property type="match status" value="1"/>
</dbReference>
<evidence type="ECO:0000256" key="1">
    <source>
        <dbReference type="ARBA" id="ARBA00004192"/>
    </source>
</evidence>
<dbReference type="GO" id="GO:0005737">
    <property type="term" value="C:cytoplasm"/>
    <property type="evidence" value="ECO:0007669"/>
    <property type="project" value="TreeGrafter"/>
</dbReference>
<accession>A0A7R8ZLS2</accession>
<proteinExistence type="predicted"/>
<dbReference type="InterPro" id="IPR051138">
    <property type="entry name" value="PIM_Ser/Thr_kinase"/>
</dbReference>
<keyword evidence="7" id="KW-0418">Kinase</keyword>
<dbReference type="GO" id="GO:0030430">
    <property type="term" value="C:host cell cytoplasm"/>
    <property type="evidence" value="ECO:0007669"/>
    <property type="project" value="UniProtKB-SubCell"/>
</dbReference>
<gene>
    <name evidence="13" type="ORF">CTOB1V02_LOCUS2737</name>
</gene>
<protein>
    <recommendedName>
        <fullName evidence="3">Serine/threonine-protein kinase 1</fullName>
        <ecNumber evidence="2">2.7.11.1</ecNumber>
    </recommendedName>
</protein>
<keyword evidence="8" id="KW-0067">ATP-binding</keyword>
<evidence type="ECO:0000256" key="11">
    <source>
        <dbReference type="ARBA" id="ARBA00048679"/>
    </source>
</evidence>
<dbReference type="GO" id="GO:0004674">
    <property type="term" value="F:protein serine/threonine kinase activity"/>
    <property type="evidence" value="ECO:0007669"/>
    <property type="project" value="UniProtKB-KW"/>
</dbReference>
<comment type="catalytic activity">
    <reaction evidence="10">
        <text>L-threonyl-[protein] + ATP = O-phospho-L-threonyl-[protein] + ADP + H(+)</text>
        <dbReference type="Rhea" id="RHEA:46608"/>
        <dbReference type="Rhea" id="RHEA-COMP:11060"/>
        <dbReference type="Rhea" id="RHEA-COMP:11605"/>
        <dbReference type="ChEBI" id="CHEBI:15378"/>
        <dbReference type="ChEBI" id="CHEBI:30013"/>
        <dbReference type="ChEBI" id="CHEBI:30616"/>
        <dbReference type="ChEBI" id="CHEBI:61977"/>
        <dbReference type="ChEBI" id="CHEBI:456216"/>
        <dbReference type="EC" id="2.7.11.1"/>
    </reaction>
</comment>
<evidence type="ECO:0000256" key="9">
    <source>
        <dbReference type="ARBA" id="ARBA00023200"/>
    </source>
</evidence>
<dbReference type="AlphaFoldDB" id="A0A7R8ZLS2"/>
<evidence type="ECO:0000256" key="6">
    <source>
        <dbReference type="ARBA" id="ARBA00022741"/>
    </source>
</evidence>
<dbReference type="EC" id="2.7.11.1" evidence="2"/>
<organism evidence="13">
    <name type="scientific">Cyprideis torosa</name>
    <dbReference type="NCBI Taxonomy" id="163714"/>
    <lineage>
        <taxon>Eukaryota</taxon>
        <taxon>Metazoa</taxon>
        <taxon>Ecdysozoa</taxon>
        <taxon>Arthropoda</taxon>
        <taxon>Crustacea</taxon>
        <taxon>Oligostraca</taxon>
        <taxon>Ostracoda</taxon>
        <taxon>Podocopa</taxon>
        <taxon>Podocopida</taxon>
        <taxon>Cytherocopina</taxon>
        <taxon>Cytheroidea</taxon>
        <taxon>Cytherideidae</taxon>
        <taxon>Cyprideis</taxon>
    </lineage>
</organism>
<dbReference type="EMBL" id="OB660440">
    <property type="protein sequence ID" value="CAD7224784.1"/>
    <property type="molecule type" value="Genomic_DNA"/>
</dbReference>
<sequence>MERPESSIDLFGYRAEGPLKESLARHFLRQVVDVVVACDRAGVVHRDIKLENLLMNLRNNELKLIDFGSAAFAQEKLFTDFSGTRVYSSPEWIRDQEYHGEDATV</sequence>
<evidence type="ECO:0000259" key="12">
    <source>
        <dbReference type="PROSITE" id="PS50011"/>
    </source>
</evidence>
<evidence type="ECO:0000256" key="7">
    <source>
        <dbReference type="ARBA" id="ARBA00022777"/>
    </source>
</evidence>
<evidence type="ECO:0000313" key="13">
    <source>
        <dbReference type="EMBL" id="CAD7224784.1"/>
    </source>
</evidence>
<reference evidence="13" key="1">
    <citation type="submission" date="2020-11" db="EMBL/GenBank/DDBJ databases">
        <authorList>
            <person name="Tran Van P."/>
        </authorList>
    </citation>
    <scope>NUCLEOTIDE SEQUENCE</scope>
</reference>
<evidence type="ECO:0000256" key="2">
    <source>
        <dbReference type="ARBA" id="ARBA00012513"/>
    </source>
</evidence>
<dbReference type="OrthoDB" id="10252171at2759"/>
<dbReference type="InterPro" id="IPR000719">
    <property type="entry name" value="Prot_kinase_dom"/>
</dbReference>